<protein>
    <submittedName>
        <fullName evidence="1">Uncharacterized protein</fullName>
    </submittedName>
</protein>
<evidence type="ECO:0000313" key="2">
    <source>
        <dbReference type="Proteomes" id="UP000290218"/>
    </source>
</evidence>
<proteinExistence type="predicted"/>
<dbReference type="Proteomes" id="UP000290218">
    <property type="component" value="Unassembled WGS sequence"/>
</dbReference>
<comment type="caution">
    <text evidence="1">The sequence shown here is derived from an EMBL/GenBank/DDBJ whole genome shotgun (WGS) entry which is preliminary data.</text>
</comment>
<keyword evidence="2" id="KW-1185">Reference proteome</keyword>
<organism evidence="1 2">
    <name type="scientific">Oleiharenicola lentus</name>
    <dbReference type="NCBI Taxonomy" id="2508720"/>
    <lineage>
        <taxon>Bacteria</taxon>
        <taxon>Pseudomonadati</taxon>
        <taxon>Verrucomicrobiota</taxon>
        <taxon>Opitutia</taxon>
        <taxon>Opitutales</taxon>
        <taxon>Opitutaceae</taxon>
        <taxon>Oleiharenicola</taxon>
    </lineage>
</organism>
<evidence type="ECO:0000313" key="1">
    <source>
        <dbReference type="EMBL" id="RXK52932.1"/>
    </source>
</evidence>
<reference evidence="1 2" key="1">
    <citation type="submission" date="2019-01" db="EMBL/GenBank/DDBJ databases">
        <title>Lacunisphaera sp. strain TWA-58.</title>
        <authorList>
            <person name="Chen W.-M."/>
        </authorList>
    </citation>
    <scope>NUCLEOTIDE SEQUENCE [LARGE SCALE GENOMIC DNA]</scope>
    <source>
        <strain evidence="1 2">TWA-58</strain>
    </source>
</reference>
<sequence>MNSPYPFFGSATGAAVRRPRDITWDRILFQPPVLNPRMVFDPLPFRTQTLPRPQRSRSPFHR</sequence>
<gene>
    <name evidence="1" type="ORF">ESB00_14565</name>
</gene>
<dbReference type="RefSeq" id="WP_129048522.1">
    <property type="nucleotide sequence ID" value="NZ_SDHX01000002.1"/>
</dbReference>
<accession>A0A4Q1C3L5</accession>
<dbReference type="AlphaFoldDB" id="A0A4Q1C3L5"/>
<dbReference type="EMBL" id="SDHX01000002">
    <property type="protein sequence ID" value="RXK52932.1"/>
    <property type="molecule type" value="Genomic_DNA"/>
</dbReference>
<name>A0A4Q1C3L5_9BACT</name>
<dbReference type="OrthoDB" id="9949318at2"/>